<keyword evidence="5 11" id="KW-0735">Signal-anchor</keyword>
<keyword evidence="10 11" id="KW-0119">Carbohydrate metabolism</keyword>
<evidence type="ECO:0000256" key="5">
    <source>
        <dbReference type="ARBA" id="ARBA00022968"/>
    </source>
</evidence>
<evidence type="ECO:0000256" key="3">
    <source>
        <dbReference type="ARBA" id="ARBA00022679"/>
    </source>
</evidence>
<dbReference type="GO" id="GO:0016051">
    <property type="term" value="P:carbohydrate biosynthetic process"/>
    <property type="evidence" value="ECO:0007669"/>
    <property type="project" value="InterPro"/>
</dbReference>
<sequence>MGRVSRGMPARRAFLWLVAAGAAALLLAVYMQRRHGPAEHPGRLMLNNSPYVGQQDSQEGDRLPARSSAALSSPQARVAVNAAAQKRQLLNRELGTFNSSSSSVFSSAAHPSRLFDNEAVAAAAAAAAAMSRDHVTSSTTTTTTTTTTTAASVLNHAAFRPHGSPRSSPSSPPPPSPPPHRLGPDAPREPRLNLSALPEAAAQAQVARRAQIAQLCARYGVGGAGSGAAAPVSPRQVSRLYVEDRYRLLYCEVPKVGCTNWKRLLMVLSGAARRAGEVAHDAAHYANGLRRLDSFGRAEMERRLATYTKVLFVREPLERLVSAFRDKLERPNPYYQPLFGRAILARYRANASREALRSGEGVTFREFLRYLLDPRRPLGMDIHWEAATRLCHPCAISYDFVGKFEELEGDANNLLRAVGVPDAVTFPGEGEARVAQVPAEAEEAAGSPETPPSGERAGTGDRADREEETGRGWTAGAADGTATEAAGEDGRAMGRRYLSALSRRERQRAYDFYYLDYIMFNYSKPFGDIY</sequence>
<keyword evidence="9 11" id="KW-0325">Glycoprotein</keyword>
<dbReference type="InterPro" id="IPR005331">
    <property type="entry name" value="Sulfotransferase"/>
</dbReference>
<dbReference type="Pfam" id="PF03567">
    <property type="entry name" value="Sulfotransfer_2"/>
    <property type="match status" value="1"/>
</dbReference>
<dbReference type="GO" id="GO:0008146">
    <property type="term" value="F:sulfotransferase activity"/>
    <property type="evidence" value="ECO:0007669"/>
    <property type="project" value="InterPro"/>
</dbReference>
<dbReference type="KEGG" id="pmrn:116945970"/>
<organism evidence="13 14">
    <name type="scientific">Petromyzon marinus</name>
    <name type="common">Sea lamprey</name>
    <dbReference type="NCBI Taxonomy" id="7757"/>
    <lineage>
        <taxon>Eukaryota</taxon>
        <taxon>Metazoa</taxon>
        <taxon>Chordata</taxon>
        <taxon>Craniata</taxon>
        <taxon>Vertebrata</taxon>
        <taxon>Cyclostomata</taxon>
        <taxon>Hyperoartia</taxon>
        <taxon>Petromyzontiformes</taxon>
        <taxon>Petromyzontidae</taxon>
        <taxon>Petromyzon</taxon>
    </lineage>
</organism>
<feature type="compositionally biased region" description="Basic and acidic residues" evidence="12">
    <location>
        <begin position="182"/>
        <end position="191"/>
    </location>
</feature>
<dbReference type="PANTHER" id="PTHR12137:SF7">
    <property type="entry name" value="CARBOHYDRATE SULFOTRANSFERASE 8"/>
    <property type="match status" value="1"/>
</dbReference>
<protein>
    <recommendedName>
        <fullName evidence="11">Carbohydrate sulfotransferase</fullName>
        <ecNumber evidence="11">2.8.2.-</ecNumber>
    </recommendedName>
</protein>
<evidence type="ECO:0000256" key="12">
    <source>
        <dbReference type="SAM" id="MobiDB-lite"/>
    </source>
</evidence>
<keyword evidence="4" id="KW-0812">Transmembrane</keyword>
<comment type="subcellular location">
    <subcellularLocation>
        <location evidence="1 11">Golgi apparatus membrane</location>
        <topology evidence="1 11">Single-pass type II membrane protein</topology>
    </subcellularLocation>
</comment>
<feature type="region of interest" description="Disordered" evidence="12">
    <location>
        <begin position="438"/>
        <end position="488"/>
    </location>
</feature>
<dbReference type="GO" id="GO:0000139">
    <property type="term" value="C:Golgi membrane"/>
    <property type="evidence" value="ECO:0007669"/>
    <property type="project" value="UniProtKB-SubCell"/>
</dbReference>
<dbReference type="PANTHER" id="PTHR12137">
    <property type="entry name" value="CARBOHYDRATE SULFOTRANSFERASE"/>
    <property type="match status" value="1"/>
</dbReference>
<keyword evidence="6" id="KW-1133">Transmembrane helix</keyword>
<keyword evidence="8" id="KW-0472">Membrane</keyword>
<gene>
    <name evidence="14" type="primary">LOC116945970</name>
</gene>
<dbReference type="EC" id="2.8.2.-" evidence="11"/>
<comment type="similarity">
    <text evidence="2 11">Belongs to the sulfotransferase 2 family.</text>
</comment>
<evidence type="ECO:0000256" key="6">
    <source>
        <dbReference type="ARBA" id="ARBA00022989"/>
    </source>
</evidence>
<dbReference type="InterPro" id="IPR018011">
    <property type="entry name" value="Carb_sulfotrans_8-10"/>
</dbReference>
<accession>A0AAJ7X1I8</accession>
<feature type="compositionally biased region" description="Low complexity" evidence="12">
    <location>
        <begin position="65"/>
        <end position="75"/>
    </location>
</feature>
<dbReference type="Proteomes" id="UP001318040">
    <property type="component" value="Chromosome 25"/>
</dbReference>
<proteinExistence type="inferred from homology"/>
<evidence type="ECO:0000256" key="2">
    <source>
        <dbReference type="ARBA" id="ARBA00006339"/>
    </source>
</evidence>
<name>A0AAJ7X1I8_PETMA</name>
<feature type="compositionally biased region" description="Low complexity" evidence="12">
    <location>
        <begin position="438"/>
        <end position="448"/>
    </location>
</feature>
<evidence type="ECO:0000256" key="1">
    <source>
        <dbReference type="ARBA" id="ARBA00004323"/>
    </source>
</evidence>
<keyword evidence="3 11" id="KW-0808">Transferase</keyword>
<evidence type="ECO:0000256" key="4">
    <source>
        <dbReference type="ARBA" id="ARBA00022692"/>
    </source>
</evidence>
<feature type="region of interest" description="Disordered" evidence="12">
    <location>
        <begin position="159"/>
        <end position="191"/>
    </location>
</feature>
<dbReference type="GO" id="GO:0030166">
    <property type="term" value="P:proteoglycan biosynthetic process"/>
    <property type="evidence" value="ECO:0007669"/>
    <property type="project" value="TreeGrafter"/>
</dbReference>
<feature type="compositionally biased region" description="Polar residues" evidence="12">
    <location>
        <begin position="46"/>
        <end position="57"/>
    </location>
</feature>
<feature type="compositionally biased region" description="Pro residues" evidence="12">
    <location>
        <begin position="170"/>
        <end position="181"/>
    </location>
</feature>
<feature type="compositionally biased region" description="Low complexity" evidence="12">
    <location>
        <begin position="471"/>
        <end position="485"/>
    </location>
</feature>
<evidence type="ECO:0000256" key="9">
    <source>
        <dbReference type="ARBA" id="ARBA00023180"/>
    </source>
</evidence>
<evidence type="ECO:0000256" key="11">
    <source>
        <dbReference type="RuleBase" id="RU364020"/>
    </source>
</evidence>
<keyword evidence="7 11" id="KW-0333">Golgi apparatus</keyword>
<evidence type="ECO:0000256" key="10">
    <source>
        <dbReference type="ARBA" id="ARBA00023277"/>
    </source>
</evidence>
<evidence type="ECO:0000313" key="14">
    <source>
        <dbReference type="RefSeq" id="XP_032816593.1"/>
    </source>
</evidence>
<reference evidence="14" key="1">
    <citation type="submission" date="2025-08" db="UniProtKB">
        <authorList>
            <consortium name="RefSeq"/>
        </authorList>
    </citation>
    <scope>IDENTIFICATION</scope>
    <source>
        <tissue evidence="14">Sperm</tissue>
    </source>
</reference>
<feature type="region of interest" description="Disordered" evidence="12">
    <location>
        <begin position="129"/>
        <end position="148"/>
    </location>
</feature>
<keyword evidence="13" id="KW-1185">Reference proteome</keyword>
<evidence type="ECO:0000256" key="7">
    <source>
        <dbReference type="ARBA" id="ARBA00023034"/>
    </source>
</evidence>
<feature type="compositionally biased region" description="Basic and acidic residues" evidence="12">
    <location>
        <begin position="458"/>
        <end position="470"/>
    </location>
</feature>
<dbReference type="AlphaFoldDB" id="A0AAJ7X1I8"/>
<feature type="region of interest" description="Disordered" evidence="12">
    <location>
        <begin position="39"/>
        <end position="75"/>
    </location>
</feature>
<evidence type="ECO:0000256" key="8">
    <source>
        <dbReference type="ARBA" id="ARBA00023136"/>
    </source>
</evidence>
<feature type="compositionally biased region" description="Low complexity" evidence="12">
    <location>
        <begin position="136"/>
        <end position="148"/>
    </location>
</feature>
<dbReference type="RefSeq" id="XP_032816593.1">
    <property type="nucleotide sequence ID" value="XM_032960702.1"/>
</dbReference>
<evidence type="ECO:0000313" key="13">
    <source>
        <dbReference type="Proteomes" id="UP001318040"/>
    </source>
</evidence>